<proteinExistence type="inferred from homology"/>
<dbReference type="GO" id="GO:0080044">
    <property type="term" value="F:quercetin 7-O-glucosyltransferase activity"/>
    <property type="evidence" value="ECO:0007669"/>
    <property type="project" value="TreeGrafter"/>
</dbReference>
<accession>A0AAD8N5Q8</accession>
<dbReference type="Proteomes" id="UP001237642">
    <property type="component" value="Unassembled WGS sequence"/>
</dbReference>
<gene>
    <name evidence="2" type="ORF">POM88_006644</name>
</gene>
<dbReference type="GO" id="GO:0080043">
    <property type="term" value="F:quercetin 3-O-glucosyltransferase activity"/>
    <property type="evidence" value="ECO:0007669"/>
    <property type="project" value="TreeGrafter"/>
</dbReference>
<dbReference type="AlphaFoldDB" id="A0AAD8N5Q8"/>
<sequence length="261" mass="29686">METQGKQIRKRLVLVPFPFQGHMTPMFQLGTALQQKGLSVTIAHTRYNAPHPSHYPQFDFQFMSDKLTSDDSPKSLGVFDFIKKININCESEMQEFLVHKIDQKQESYGQVVGIIYDTLMYCAEAVANNLKIPSMVIRTSFATYVLATLAMPRLHAQGYLPLQDSMLEEPVAELYPLRFRDLPFTGGTIEESLVLYAITCLELESTLDRKHIESVIRRIFGEKEGDEMRRRATEIKEKIESCMSAGGSSSVSLDNLVEFFL</sequence>
<organism evidence="2 3">
    <name type="scientific">Heracleum sosnowskyi</name>
    <dbReference type="NCBI Taxonomy" id="360622"/>
    <lineage>
        <taxon>Eukaryota</taxon>
        <taxon>Viridiplantae</taxon>
        <taxon>Streptophyta</taxon>
        <taxon>Embryophyta</taxon>
        <taxon>Tracheophyta</taxon>
        <taxon>Spermatophyta</taxon>
        <taxon>Magnoliopsida</taxon>
        <taxon>eudicotyledons</taxon>
        <taxon>Gunneridae</taxon>
        <taxon>Pentapetalae</taxon>
        <taxon>asterids</taxon>
        <taxon>campanulids</taxon>
        <taxon>Apiales</taxon>
        <taxon>Apiaceae</taxon>
        <taxon>Apioideae</taxon>
        <taxon>apioid superclade</taxon>
        <taxon>Tordylieae</taxon>
        <taxon>Tordyliinae</taxon>
        <taxon>Heracleum</taxon>
    </lineage>
</organism>
<protein>
    <recommendedName>
        <fullName evidence="4">UDP-glycosyltransferase</fullName>
    </recommendedName>
</protein>
<dbReference type="PANTHER" id="PTHR11926:SF1374">
    <property type="entry name" value="UDP-GLYCOSYLTRANSFERASE 76F1-RELATED"/>
    <property type="match status" value="1"/>
</dbReference>
<evidence type="ECO:0000256" key="1">
    <source>
        <dbReference type="ARBA" id="ARBA00009995"/>
    </source>
</evidence>
<keyword evidence="3" id="KW-1185">Reference proteome</keyword>
<evidence type="ECO:0008006" key="4">
    <source>
        <dbReference type="Google" id="ProtNLM"/>
    </source>
</evidence>
<name>A0AAD8N5Q8_9APIA</name>
<dbReference type="EMBL" id="JAUIZM010000002">
    <property type="protein sequence ID" value="KAK1396781.1"/>
    <property type="molecule type" value="Genomic_DNA"/>
</dbReference>
<dbReference type="Gene3D" id="3.40.50.2000">
    <property type="entry name" value="Glycogen Phosphorylase B"/>
    <property type="match status" value="3"/>
</dbReference>
<evidence type="ECO:0000313" key="2">
    <source>
        <dbReference type="EMBL" id="KAK1396781.1"/>
    </source>
</evidence>
<reference evidence="2" key="1">
    <citation type="submission" date="2023-02" db="EMBL/GenBank/DDBJ databases">
        <title>Genome of toxic invasive species Heracleum sosnowskyi carries increased number of genes despite the absence of recent whole-genome duplications.</title>
        <authorList>
            <person name="Schelkunov M."/>
            <person name="Shtratnikova V."/>
            <person name="Makarenko M."/>
            <person name="Klepikova A."/>
            <person name="Omelchenko D."/>
            <person name="Novikova G."/>
            <person name="Obukhova E."/>
            <person name="Bogdanov V."/>
            <person name="Penin A."/>
            <person name="Logacheva M."/>
        </authorList>
    </citation>
    <scope>NUCLEOTIDE SEQUENCE</scope>
    <source>
        <strain evidence="2">Hsosn_3</strain>
        <tissue evidence="2">Leaf</tissue>
    </source>
</reference>
<evidence type="ECO:0000313" key="3">
    <source>
        <dbReference type="Proteomes" id="UP001237642"/>
    </source>
</evidence>
<dbReference type="SUPFAM" id="SSF53756">
    <property type="entry name" value="UDP-Glycosyltransferase/glycogen phosphorylase"/>
    <property type="match status" value="2"/>
</dbReference>
<dbReference type="PANTHER" id="PTHR11926">
    <property type="entry name" value="GLUCOSYL/GLUCURONOSYL TRANSFERASES"/>
    <property type="match status" value="1"/>
</dbReference>
<comment type="similarity">
    <text evidence="1">Belongs to the UDP-glycosyltransferase family.</text>
</comment>
<comment type="caution">
    <text evidence="2">The sequence shown here is derived from an EMBL/GenBank/DDBJ whole genome shotgun (WGS) entry which is preliminary data.</text>
</comment>
<reference evidence="2" key="2">
    <citation type="submission" date="2023-05" db="EMBL/GenBank/DDBJ databases">
        <authorList>
            <person name="Schelkunov M.I."/>
        </authorList>
    </citation>
    <scope>NUCLEOTIDE SEQUENCE</scope>
    <source>
        <strain evidence="2">Hsosn_3</strain>
        <tissue evidence="2">Leaf</tissue>
    </source>
</reference>